<reference evidence="2 3" key="1">
    <citation type="submission" date="2018-04" db="EMBL/GenBank/DDBJ databases">
        <authorList>
            <person name="Zhang X."/>
            <person name="Yuan J."/>
            <person name="Li F."/>
            <person name="Xiang J."/>
        </authorList>
    </citation>
    <scope>NUCLEOTIDE SEQUENCE [LARGE SCALE GENOMIC DNA]</scope>
    <source>
        <tissue evidence="2">Muscle</tissue>
    </source>
</reference>
<feature type="transmembrane region" description="Helical" evidence="1">
    <location>
        <begin position="103"/>
        <end position="126"/>
    </location>
</feature>
<keyword evidence="1" id="KW-1133">Transmembrane helix</keyword>
<name>A0A423SSS3_PENVA</name>
<gene>
    <name evidence="2" type="ORF">C7M84_014688</name>
</gene>
<dbReference type="OrthoDB" id="6332039at2759"/>
<keyword evidence="1" id="KW-0812">Transmembrane</keyword>
<dbReference type="EMBL" id="QCYY01002829">
    <property type="protein sequence ID" value="ROT67249.1"/>
    <property type="molecule type" value="Genomic_DNA"/>
</dbReference>
<evidence type="ECO:0000313" key="3">
    <source>
        <dbReference type="Proteomes" id="UP000283509"/>
    </source>
</evidence>
<evidence type="ECO:0000313" key="2">
    <source>
        <dbReference type="EMBL" id="ROT67249.1"/>
    </source>
</evidence>
<accession>A0A423SSS3</accession>
<sequence length="179" mass="20032">MEAEASVTPDTAEGRRGGCARAFFRILVFKSLRWNAFPPDIDSEPKSRLRLLLGRGTPWPPAERAASEIFRASWNWNLGMRRNSTRASPSPLQALYLPEEVNFWTMAIVAVGTGFILIVAVSIYLVCQTRLERPLPVRHHRTVRHISQGPDAVPLARPFASDLKEGEFHASSLDLRPSS</sequence>
<reference evidence="2 3" key="2">
    <citation type="submission" date="2019-01" db="EMBL/GenBank/DDBJ databases">
        <title>The decoding of complex shrimp genome reveals the adaptation for benthos swimmer, frequently molting mechanism and breeding impact on genome.</title>
        <authorList>
            <person name="Sun Y."/>
            <person name="Gao Y."/>
            <person name="Yu Y."/>
        </authorList>
    </citation>
    <scope>NUCLEOTIDE SEQUENCE [LARGE SCALE GENOMIC DNA]</scope>
    <source>
        <tissue evidence="2">Muscle</tissue>
    </source>
</reference>
<dbReference type="Proteomes" id="UP000283509">
    <property type="component" value="Unassembled WGS sequence"/>
</dbReference>
<evidence type="ECO:0000256" key="1">
    <source>
        <dbReference type="SAM" id="Phobius"/>
    </source>
</evidence>
<dbReference type="AlphaFoldDB" id="A0A423SSS3"/>
<proteinExistence type="predicted"/>
<organism evidence="2 3">
    <name type="scientific">Penaeus vannamei</name>
    <name type="common">Whiteleg shrimp</name>
    <name type="synonym">Litopenaeus vannamei</name>
    <dbReference type="NCBI Taxonomy" id="6689"/>
    <lineage>
        <taxon>Eukaryota</taxon>
        <taxon>Metazoa</taxon>
        <taxon>Ecdysozoa</taxon>
        <taxon>Arthropoda</taxon>
        <taxon>Crustacea</taxon>
        <taxon>Multicrustacea</taxon>
        <taxon>Malacostraca</taxon>
        <taxon>Eumalacostraca</taxon>
        <taxon>Eucarida</taxon>
        <taxon>Decapoda</taxon>
        <taxon>Dendrobranchiata</taxon>
        <taxon>Penaeoidea</taxon>
        <taxon>Penaeidae</taxon>
        <taxon>Penaeus</taxon>
    </lineage>
</organism>
<keyword evidence="1" id="KW-0472">Membrane</keyword>
<comment type="caution">
    <text evidence="2">The sequence shown here is derived from an EMBL/GenBank/DDBJ whole genome shotgun (WGS) entry which is preliminary data.</text>
</comment>
<protein>
    <submittedName>
        <fullName evidence="2">Uncharacterized protein</fullName>
    </submittedName>
</protein>
<keyword evidence="3" id="KW-1185">Reference proteome</keyword>